<name>A0A2A9FBR7_9PSEU</name>
<dbReference type="Gene3D" id="3.40.50.300">
    <property type="entry name" value="P-loop containing nucleotide triphosphate hydrolases"/>
    <property type="match status" value="1"/>
</dbReference>
<keyword evidence="4" id="KW-1185">Reference proteome</keyword>
<dbReference type="GO" id="GO:0016887">
    <property type="term" value="F:ATP hydrolysis activity"/>
    <property type="evidence" value="ECO:0007669"/>
    <property type="project" value="InterPro"/>
</dbReference>
<dbReference type="InterPro" id="IPR027417">
    <property type="entry name" value="P-loop_NTPase"/>
</dbReference>
<organism evidence="3 4">
    <name type="scientific">Amycolatopsis sulphurea</name>
    <dbReference type="NCBI Taxonomy" id="76022"/>
    <lineage>
        <taxon>Bacteria</taxon>
        <taxon>Bacillati</taxon>
        <taxon>Actinomycetota</taxon>
        <taxon>Actinomycetes</taxon>
        <taxon>Pseudonocardiales</taxon>
        <taxon>Pseudonocardiaceae</taxon>
        <taxon>Amycolatopsis</taxon>
    </lineage>
</organism>
<accession>A0A2A9FBR7</accession>
<feature type="region of interest" description="Disordered" evidence="1">
    <location>
        <begin position="80"/>
        <end position="140"/>
    </location>
</feature>
<dbReference type="AlphaFoldDB" id="A0A2A9FBR7"/>
<dbReference type="SUPFAM" id="SSF52540">
    <property type="entry name" value="P-loop containing nucleoside triphosphate hydrolases"/>
    <property type="match status" value="1"/>
</dbReference>
<feature type="compositionally biased region" description="Basic and acidic residues" evidence="1">
    <location>
        <begin position="101"/>
        <end position="116"/>
    </location>
</feature>
<dbReference type="Proteomes" id="UP000243542">
    <property type="component" value="Unassembled WGS sequence"/>
</dbReference>
<dbReference type="Pfam" id="PF13304">
    <property type="entry name" value="AAA_21"/>
    <property type="match status" value="1"/>
</dbReference>
<protein>
    <submittedName>
        <fullName evidence="3">Putative AbiEii toxin of type IV toxin-antitoxin system</fullName>
    </submittedName>
</protein>
<evidence type="ECO:0000256" key="1">
    <source>
        <dbReference type="SAM" id="MobiDB-lite"/>
    </source>
</evidence>
<comment type="caution">
    <text evidence="3">The sequence shown here is derived from an EMBL/GenBank/DDBJ whole genome shotgun (WGS) entry which is preliminary data.</text>
</comment>
<dbReference type="GO" id="GO:0005524">
    <property type="term" value="F:ATP binding"/>
    <property type="evidence" value="ECO:0007669"/>
    <property type="project" value="InterPro"/>
</dbReference>
<reference evidence="3 4" key="1">
    <citation type="submission" date="2017-10" db="EMBL/GenBank/DDBJ databases">
        <title>Sequencing the genomes of 1000 actinobacteria strains.</title>
        <authorList>
            <person name="Klenk H.-P."/>
        </authorList>
    </citation>
    <scope>NUCLEOTIDE SEQUENCE [LARGE SCALE GENOMIC DNA]</scope>
    <source>
        <strain evidence="3 4">DSM 46092</strain>
    </source>
</reference>
<gene>
    <name evidence="3" type="ORF">ATK36_3313</name>
</gene>
<evidence type="ECO:0000313" key="3">
    <source>
        <dbReference type="EMBL" id="PFG48236.1"/>
    </source>
</evidence>
<dbReference type="InterPro" id="IPR003959">
    <property type="entry name" value="ATPase_AAA_core"/>
</dbReference>
<proteinExistence type="predicted"/>
<feature type="region of interest" description="Disordered" evidence="1">
    <location>
        <begin position="160"/>
        <end position="197"/>
    </location>
</feature>
<sequence length="298" mass="32253">MTRQPLRKVRIEVFTSIRSATVGLGRLNILVGANGAGKTNFVQAFELLGRIVSGELGLFTGLNGGASVLLNNGVTRIRRATGGPAPASRGARPGTGRHAIGHPDEPVRGRRADRGRARPSSPGRTSTRSARGWRSTRSGSCGRRICSAAARFVRTPAAHDIPAVAPARGRSDRGNRGQHRPRAAPEPRLDRHALDRDDPASRVWHEAPWRSQQLGQARDRPQALLRNTTSTSSALCSATTPFLRTPPEWTRPTRSVRLQVQHVEAALSAAIGDARFVPHLVLHELETWVFAAAEHSVN</sequence>
<feature type="domain" description="ATPase AAA-type core" evidence="2">
    <location>
        <begin position="27"/>
        <end position="86"/>
    </location>
</feature>
<dbReference type="EMBL" id="PDJK01000002">
    <property type="protein sequence ID" value="PFG48236.1"/>
    <property type="molecule type" value="Genomic_DNA"/>
</dbReference>
<feature type="compositionally biased region" description="Basic and acidic residues" evidence="1">
    <location>
        <begin position="183"/>
        <end position="197"/>
    </location>
</feature>
<evidence type="ECO:0000259" key="2">
    <source>
        <dbReference type="Pfam" id="PF13304"/>
    </source>
</evidence>
<feature type="compositionally biased region" description="Low complexity" evidence="1">
    <location>
        <begin position="118"/>
        <end position="130"/>
    </location>
</feature>
<evidence type="ECO:0000313" key="4">
    <source>
        <dbReference type="Proteomes" id="UP000243542"/>
    </source>
</evidence>